<keyword evidence="2" id="KW-0812">Transmembrane</keyword>
<organism evidence="4 5">
    <name type="scientific">Venturia nashicola</name>
    <dbReference type="NCBI Taxonomy" id="86259"/>
    <lineage>
        <taxon>Eukaryota</taxon>
        <taxon>Fungi</taxon>
        <taxon>Dikarya</taxon>
        <taxon>Ascomycota</taxon>
        <taxon>Pezizomycotina</taxon>
        <taxon>Dothideomycetes</taxon>
        <taxon>Pleosporomycetidae</taxon>
        <taxon>Venturiales</taxon>
        <taxon>Venturiaceae</taxon>
        <taxon>Venturia</taxon>
    </lineage>
</organism>
<feature type="transmembrane region" description="Helical" evidence="2">
    <location>
        <begin position="106"/>
        <end position="125"/>
    </location>
</feature>
<protein>
    <recommendedName>
        <fullName evidence="3">DUF7598 domain-containing protein</fullName>
    </recommendedName>
</protein>
<sequence length="317" mass="34801">MPLTSKRLAGPGFIILNVLRAINIIALLSVIAASMIMVIKTFTASKVHHIHTPILDNNAESVKFFFFDGATHCLTAISSMFLVVSECAIFKSWFQTNWPVLSNSHSFNFLGLAMVVLGINLLGNLNKEATSQKSIGIPFWRVVIGSGIIVFIMGWINILMACGRNSAYLLGVTARQIRSKGIVAITDREIEIESAGKPGNIVASFSYAPSSHYSESPVKNKSPVRNLFRQARQSFLPSYRSEVPPYPNDTPVTGMFSPVESPKSTKKNALRRHDEQSTSPAPPMEISAPMNVNPQFAHLVRPDIAYHPSTKRADGAF</sequence>
<reference evidence="4 5" key="1">
    <citation type="submission" date="2019-04" db="EMBL/GenBank/DDBJ databases">
        <title>High contiguity whole genome sequence and gene annotation resource for two Venturia nashicola isolates.</title>
        <authorList>
            <person name="Prokchorchik M."/>
            <person name="Won K."/>
            <person name="Lee Y."/>
            <person name="Choi E.D."/>
            <person name="Segonzac C."/>
            <person name="Sohn K.H."/>
        </authorList>
    </citation>
    <scope>NUCLEOTIDE SEQUENCE [LARGE SCALE GENOMIC DNA]</scope>
    <source>
        <strain evidence="4 5">PRI2</strain>
    </source>
</reference>
<comment type="caution">
    <text evidence="4">The sequence shown here is derived from an EMBL/GenBank/DDBJ whole genome shotgun (WGS) entry which is preliminary data.</text>
</comment>
<name>A0A4Z1P0S8_9PEZI</name>
<dbReference type="Pfam" id="PF24535">
    <property type="entry name" value="DUF7598"/>
    <property type="match status" value="1"/>
</dbReference>
<dbReference type="STRING" id="86259.A0A4Z1P0S8"/>
<feature type="region of interest" description="Disordered" evidence="1">
    <location>
        <begin position="239"/>
        <end position="288"/>
    </location>
</feature>
<gene>
    <name evidence="4" type="ORF">E6O75_ATG01754</name>
</gene>
<dbReference type="AlphaFoldDB" id="A0A4Z1P0S8"/>
<dbReference type="InterPro" id="IPR056019">
    <property type="entry name" value="DUF7598"/>
</dbReference>
<feature type="transmembrane region" description="Helical" evidence="2">
    <location>
        <begin position="12"/>
        <end position="39"/>
    </location>
</feature>
<keyword evidence="5" id="KW-1185">Reference proteome</keyword>
<accession>A0A4Z1P0S8</accession>
<evidence type="ECO:0000313" key="4">
    <source>
        <dbReference type="EMBL" id="TID13776.1"/>
    </source>
</evidence>
<dbReference type="EMBL" id="SNSC02000025">
    <property type="protein sequence ID" value="TID13776.1"/>
    <property type="molecule type" value="Genomic_DNA"/>
</dbReference>
<dbReference type="OrthoDB" id="5327148at2759"/>
<feature type="transmembrane region" description="Helical" evidence="2">
    <location>
        <begin position="137"/>
        <end position="156"/>
    </location>
</feature>
<keyword evidence="2" id="KW-0472">Membrane</keyword>
<proteinExistence type="predicted"/>
<evidence type="ECO:0000259" key="3">
    <source>
        <dbReference type="Pfam" id="PF24535"/>
    </source>
</evidence>
<evidence type="ECO:0000256" key="2">
    <source>
        <dbReference type="SAM" id="Phobius"/>
    </source>
</evidence>
<evidence type="ECO:0000313" key="5">
    <source>
        <dbReference type="Proteomes" id="UP000298493"/>
    </source>
</evidence>
<evidence type="ECO:0000256" key="1">
    <source>
        <dbReference type="SAM" id="MobiDB-lite"/>
    </source>
</evidence>
<keyword evidence="2" id="KW-1133">Transmembrane helix</keyword>
<feature type="transmembrane region" description="Helical" evidence="2">
    <location>
        <begin position="73"/>
        <end position="94"/>
    </location>
</feature>
<dbReference type="Proteomes" id="UP000298493">
    <property type="component" value="Unassembled WGS sequence"/>
</dbReference>
<feature type="domain" description="DUF7598" evidence="3">
    <location>
        <begin position="12"/>
        <end position="161"/>
    </location>
</feature>